<dbReference type="GO" id="GO:0016757">
    <property type="term" value="F:glycosyltransferase activity"/>
    <property type="evidence" value="ECO:0007669"/>
    <property type="project" value="UniProtKB-KW"/>
</dbReference>
<feature type="domain" description="Glycosyltransferase subfamily 4-like N-terminal" evidence="3">
    <location>
        <begin position="96"/>
        <end position="197"/>
    </location>
</feature>
<dbReference type="Pfam" id="PF13439">
    <property type="entry name" value="Glyco_transf_4"/>
    <property type="match status" value="1"/>
</dbReference>
<accession>A0ABW4BUH4</accession>
<organism evidence="4 5">
    <name type="scientific">Companilactobacillus keshanensis</name>
    <dbReference type="NCBI Taxonomy" id="2486003"/>
    <lineage>
        <taxon>Bacteria</taxon>
        <taxon>Bacillati</taxon>
        <taxon>Bacillota</taxon>
        <taxon>Bacilli</taxon>
        <taxon>Lactobacillales</taxon>
        <taxon>Lactobacillaceae</taxon>
        <taxon>Companilactobacillus</taxon>
    </lineage>
</organism>
<dbReference type="RefSeq" id="WP_125674571.1">
    <property type="nucleotide sequence ID" value="NZ_JBHTOI010000005.1"/>
</dbReference>
<dbReference type="PANTHER" id="PTHR46401">
    <property type="entry name" value="GLYCOSYLTRANSFERASE WBBK-RELATED"/>
    <property type="match status" value="1"/>
</dbReference>
<dbReference type="SUPFAM" id="SSF53756">
    <property type="entry name" value="UDP-Glycosyltransferase/glycogen phosphorylase"/>
    <property type="match status" value="1"/>
</dbReference>
<evidence type="ECO:0000313" key="4">
    <source>
        <dbReference type="EMBL" id="MFD1417629.1"/>
    </source>
</evidence>
<dbReference type="Gene3D" id="3.40.50.2000">
    <property type="entry name" value="Glycogen Phosphorylase B"/>
    <property type="match status" value="2"/>
</dbReference>
<keyword evidence="5" id="KW-1185">Reference proteome</keyword>
<dbReference type="Proteomes" id="UP001597251">
    <property type="component" value="Unassembled WGS sequence"/>
</dbReference>
<dbReference type="Pfam" id="PF00534">
    <property type="entry name" value="Glycos_transf_1"/>
    <property type="match status" value="1"/>
</dbReference>
<keyword evidence="4" id="KW-0328">Glycosyltransferase</keyword>
<dbReference type="EC" id="2.4.-.-" evidence="4"/>
<sequence>MRILHVQAQLPSKTGSGVYFSNVIKGLKGNNQQACIYGRFGDFRYDVLPEDEQFPVSFPNENCDFSLPGMSDVMPYKSTVYGEMTPKMIADWQGVFRKKIHQAIDIFKPDIIITHHLWFLTSLVCQETENIPIYAFCHGTDIRQANQHPDLLKKYVTKMDHLTHVFALSHPEIAQIEDIYHIPAEKITTIGGGFDSDIFYPAPKPKKETIDLVFAGKMSDAKGVFALAKVFDRISSQYPKAVLNLIGNADEYAQEKLKPYQKNPQIKFCGFQEQTKLANIFRKSDVFVLPSYYEGIGLISIEALACDLRVVATTIPALQAQLGDTVNKSGYISYVDLPRLINQDEPVKEDLPAFYDRLETALREQISGAVEKPQFTEEVKSAVLTNSWPHLIKQIEEIISSHY</sequence>
<comment type="caution">
    <text evidence="4">The sequence shown here is derived from an EMBL/GenBank/DDBJ whole genome shotgun (WGS) entry which is preliminary data.</text>
</comment>
<feature type="domain" description="Glycosyl transferase family 1" evidence="2">
    <location>
        <begin position="205"/>
        <end position="330"/>
    </location>
</feature>
<evidence type="ECO:0000256" key="1">
    <source>
        <dbReference type="ARBA" id="ARBA00022679"/>
    </source>
</evidence>
<evidence type="ECO:0000313" key="5">
    <source>
        <dbReference type="Proteomes" id="UP001597251"/>
    </source>
</evidence>
<dbReference type="PANTHER" id="PTHR46401:SF2">
    <property type="entry name" value="GLYCOSYLTRANSFERASE WBBK-RELATED"/>
    <property type="match status" value="1"/>
</dbReference>
<evidence type="ECO:0000259" key="2">
    <source>
        <dbReference type="Pfam" id="PF00534"/>
    </source>
</evidence>
<dbReference type="InterPro" id="IPR028098">
    <property type="entry name" value="Glyco_trans_4-like_N"/>
</dbReference>
<proteinExistence type="predicted"/>
<dbReference type="CDD" id="cd03801">
    <property type="entry name" value="GT4_PimA-like"/>
    <property type="match status" value="1"/>
</dbReference>
<gene>
    <name evidence="4" type="ORF">ACFQ42_02490</name>
</gene>
<protein>
    <submittedName>
        <fullName evidence="4">Glycosyltransferase family 4 protein</fullName>
        <ecNumber evidence="4">2.4.-.-</ecNumber>
    </submittedName>
</protein>
<name>A0ABW4BUH4_9LACO</name>
<evidence type="ECO:0000259" key="3">
    <source>
        <dbReference type="Pfam" id="PF13439"/>
    </source>
</evidence>
<keyword evidence="1 4" id="KW-0808">Transferase</keyword>
<dbReference type="InterPro" id="IPR001296">
    <property type="entry name" value="Glyco_trans_1"/>
</dbReference>
<dbReference type="EMBL" id="JBHTOI010000005">
    <property type="protein sequence ID" value="MFD1417629.1"/>
    <property type="molecule type" value="Genomic_DNA"/>
</dbReference>
<reference evidence="5" key="1">
    <citation type="journal article" date="2019" name="Int. J. Syst. Evol. Microbiol.">
        <title>The Global Catalogue of Microorganisms (GCM) 10K type strain sequencing project: providing services to taxonomists for standard genome sequencing and annotation.</title>
        <authorList>
            <consortium name="The Broad Institute Genomics Platform"/>
            <consortium name="The Broad Institute Genome Sequencing Center for Infectious Disease"/>
            <person name="Wu L."/>
            <person name="Ma J."/>
        </authorList>
    </citation>
    <scope>NUCLEOTIDE SEQUENCE [LARGE SCALE GENOMIC DNA]</scope>
    <source>
        <strain evidence="5">CCM 8936</strain>
    </source>
</reference>